<reference evidence="2" key="1">
    <citation type="submission" date="2024-06" db="EMBL/GenBank/DDBJ databases">
        <title>Genome sequence of Vogesella sp. MAHUQ-64.</title>
        <authorList>
            <person name="Huq M.A."/>
        </authorList>
    </citation>
    <scope>NUCLEOTIDE SEQUENCE</scope>
    <source>
        <strain evidence="2">MAHUQ-64</strain>
    </source>
</reference>
<keyword evidence="3" id="KW-1185">Reference proteome</keyword>
<protein>
    <recommendedName>
        <fullName evidence="1">Putative tail fiber protein gp53-like C-terminal domain-containing protein</fullName>
    </recommendedName>
</protein>
<evidence type="ECO:0000259" key="1">
    <source>
        <dbReference type="Pfam" id="PF21882"/>
    </source>
</evidence>
<dbReference type="RefSeq" id="WP_349590142.1">
    <property type="nucleotide sequence ID" value="NZ_JBEFLD010000009.1"/>
</dbReference>
<dbReference type="Proteomes" id="UP001433638">
    <property type="component" value="Unassembled WGS sequence"/>
</dbReference>
<comment type="caution">
    <text evidence="2">The sequence shown here is derived from an EMBL/GenBank/DDBJ whole genome shotgun (WGS) entry which is preliminary data.</text>
</comment>
<proteinExistence type="predicted"/>
<accession>A0ABV1M8Z4</accession>
<evidence type="ECO:0000313" key="2">
    <source>
        <dbReference type="EMBL" id="MEQ6292200.1"/>
    </source>
</evidence>
<organism evidence="2 3">
    <name type="scientific">Vogesella oryzagri</name>
    <dbReference type="NCBI Taxonomy" id="3160864"/>
    <lineage>
        <taxon>Bacteria</taxon>
        <taxon>Pseudomonadati</taxon>
        <taxon>Pseudomonadota</taxon>
        <taxon>Betaproteobacteria</taxon>
        <taxon>Neisseriales</taxon>
        <taxon>Chromobacteriaceae</taxon>
        <taxon>Vogesella</taxon>
    </lineage>
</organism>
<dbReference type="InterPro" id="IPR054075">
    <property type="entry name" value="Gp53-like_C"/>
</dbReference>
<sequence>MLRAAGVFAMNRPDPVLQVLQRKAYRVRCAHPDDRHAAGAALLKTLIRLLDSKVGGGVQRPVSNGGKASAGKVLTNAANVAVEGGAGVMVDGGGADEGHTSASPVIRKKRECVGGKAGAVSRPAARGSRVPVDFVADEQAVALAKGYGLDVVFPLAFPTECLSIAGGLHYAVARTNNGAVAQFRNLSNTSVVLDHQAIYTATGFNVDIYFIALGH</sequence>
<gene>
    <name evidence="2" type="ORF">ABNW52_16415</name>
</gene>
<feature type="domain" description="Putative tail fiber protein gp53-like C-terminal" evidence="1">
    <location>
        <begin position="147"/>
        <end position="215"/>
    </location>
</feature>
<dbReference type="Gene3D" id="2.60.40.3940">
    <property type="match status" value="1"/>
</dbReference>
<dbReference type="Pfam" id="PF21882">
    <property type="entry name" value="Gp53-like_C"/>
    <property type="match status" value="1"/>
</dbReference>
<dbReference type="EMBL" id="JBEFLD010000009">
    <property type="protein sequence ID" value="MEQ6292200.1"/>
    <property type="molecule type" value="Genomic_DNA"/>
</dbReference>
<evidence type="ECO:0000313" key="3">
    <source>
        <dbReference type="Proteomes" id="UP001433638"/>
    </source>
</evidence>
<name>A0ABV1M8Z4_9NEIS</name>